<sequence>MGEVSKRGVFGLLAALLVILLGVALAIGTGRGERVDIAAPTPSAPEVVPAARGEWVGTWSAAPSGAEPGTADGFAGQTIRNVVRTSVGGSGVRVELSNRYGDQPVTFTNVTVALSSALGGAAAHEGTMHRVTFGDGRSVTVPPGGSVISDATPLELPPAADLLVSLYSPEPSGPVTYHRMAQQGNYLAVGEQTSRLSGTGFTRTSDVWRYLTGVQVLTAQADGAVVVMGDSLTDGITSTPDANRRWTDRLAARLRDDPDAPDLAVLNQGISGNRLLRDGPPDRLFNGASGLSRLHTDALPQPGARTLVVQLGINDILLEPRATDPLAIAHGLRRLADEARAEGMRVLGCTLAPFGGHPAWTPEWEEIRLRVNDQIRAGGVFDAVVDFDAALADPTTPHRLLPAFDSGDGLHPNDRGFHAMAEAVDLAELLDHTTDAQAL</sequence>
<dbReference type="InterPro" id="IPR013830">
    <property type="entry name" value="SGNH_hydro"/>
</dbReference>
<name>A0A5C4VFH2_9ACTN</name>
<organism evidence="2 3">
    <name type="scientific">Streptomyces sedi</name>
    <dbReference type="NCBI Taxonomy" id="555059"/>
    <lineage>
        <taxon>Bacteria</taxon>
        <taxon>Bacillati</taxon>
        <taxon>Actinomycetota</taxon>
        <taxon>Actinomycetes</taxon>
        <taxon>Kitasatosporales</taxon>
        <taxon>Streptomycetaceae</taxon>
        <taxon>Streptomyces</taxon>
    </lineage>
</organism>
<dbReference type="RefSeq" id="WP_139640289.1">
    <property type="nucleotide sequence ID" value="NZ_BAAAZS010000083.1"/>
</dbReference>
<keyword evidence="2" id="KW-0378">Hydrolase</keyword>
<proteinExistence type="predicted"/>
<dbReference type="PANTHER" id="PTHR43784">
    <property type="entry name" value="GDSL-LIKE LIPASE/ACYLHYDROLASE, PUTATIVE (AFU_ORTHOLOGUE AFUA_2G00820)-RELATED"/>
    <property type="match status" value="1"/>
</dbReference>
<gene>
    <name evidence="2" type="ORF">FH715_02415</name>
</gene>
<dbReference type="Gene3D" id="3.40.50.1110">
    <property type="entry name" value="SGNH hydrolase"/>
    <property type="match status" value="1"/>
</dbReference>
<dbReference type="AlphaFoldDB" id="A0A5C4VFH2"/>
<dbReference type="InterPro" id="IPR036514">
    <property type="entry name" value="SGNH_hydro_sf"/>
</dbReference>
<accession>A0A5C4VFH2</accession>
<keyword evidence="3" id="KW-1185">Reference proteome</keyword>
<comment type="caution">
    <text evidence="2">The sequence shown here is derived from an EMBL/GenBank/DDBJ whole genome shotgun (WGS) entry which is preliminary data.</text>
</comment>
<dbReference type="InterPro" id="IPR053140">
    <property type="entry name" value="GDSL_Rv0518-like"/>
</dbReference>
<dbReference type="CDD" id="cd01830">
    <property type="entry name" value="XynE_like"/>
    <property type="match status" value="1"/>
</dbReference>
<dbReference type="GO" id="GO:0016787">
    <property type="term" value="F:hydrolase activity"/>
    <property type="evidence" value="ECO:0007669"/>
    <property type="project" value="UniProtKB-KW"/>
</dbReference>
<feature type="domain" description="SGNH hydrolase-type esterase" evidence="1">
    <location>
        <begin position="227"/>
        <end position="417"/>
    </location>
</feature>
<dbReference type="EMBL" id="VDGT01000001">
    <property type="protein sequence ID" value="TNM34538.1"/>
    <property type="molecule type" value="Genomic_DNA"/>
</dbReference>
<protein>
    <submittedName>
        <fullName evidence="2">SGNH/GDSL hydrolase family protein</fullName>
    </submittedName>
</protein>
<evidence type="ECO:0000259" key="1">
    <source>
        <dbReference type="Pfam" id="PF13472"/>
    </source>
</evidence>
<evidence type="ECO:0000313" key="2">
    <source>
        <dbReference type="EMBL" id="TNM34538.1"/>
    </source>
</evidence>
<evidence type="ECO:0000313" key="3">
    <source>
        <dbReference type="Proteomes" id="UP000311713"/>
    </source>
</evidence>
<dbReference type="SUPFAM" id="SSF52266">
    <property type="entry name" value="SGNH hydrolase"/>
    <property type="match status" value="1"/>
</dbReference>
<dbReference type="Proteomes" id="UP000311713">
    <property type="component" value="Unassembled WGS sequence"/>
</dbReference>
<dbReference type="PANTHER" id="PTHR43784:SF2">
    <property type="entry name" value="GDSL-LIKE LIPASE_ACYLHYDROLASE, PUTATIVE (AFU_ORTHOLOGUE AFUA_2G00820)-RELATED"/>
    <property type="match status" value="1"/>
</dbReference>
<dbReference type="OrthoDB" id="1828825at2"/>
<dbReference type="Pfam" id="PF13472">
    <property type="entry name" value="Lipase_GDSL_2"/>
    <property type="match status" value="1"/>
</dbReference>
<reference evidence="2 3" key="1">
    <citation type="submission" date="2019-06" db="EMBL/GenBank/DDBJ databases">
        <title>Draft genome of Streptomyces sedi sp. JCM16909.</title>
        <authorList>
            <person name="Klykleung N."/>
            <person name="Tanasupawat S."/>
            <person name="Kudo T."/>
            <person name="Yuki M."/>
            <person name="Ohkuma M."/>
        </authorList>
    </citation>
    <scope>NUCLEOTIDE SEQUENCE [LARGE SCALE GENOMIC DNA]</scope>
    <source>
        <strain evidence="2 3">JCM 16909</strain>
    </source>
</reference>